<evidence type="ECO:0000313" key="8">
    <source>
        <dbReference type="EMBL" id="KAK2193501.1"/>
    </source>
</evidence>
<evidence type="ECO:0000256" key="6">
    <source>
        <dbReference type="SAM" id="MobiDB-lite"/>
    </source>
</evidence>
<gene>
    <name evidence="8" type="ORF">NP493_12g09011</name>
</gene>
<dbReference type="EMBL" id="JAODUO010000012">
    <property type="protein sequence ID" value="KAK2193501.1"/>
    <property type="molecule type" value="Genomic_DNA"/>
</dbReference>
<reference evidence="8" key="1">
    <citation type="journal article" date="2023" name="Mol. Biol. Evol.">
        <title>Third-Generation Sequencing Reveals the Adaptive Role of the Epigenome in Three Deep-Sea Polychaetes.</title>
        <authorList>
            <person name="Perez M."/>
            <person name="Aroh O."/>
            <person name="Sun Y."/>
            <person name="Lan Y."/>
            <person name="Juniper S.K."/>
            <person name="Young C.R."/>
            <person name="Angers B."/>
            <person name="Qian P.Y."/>
        </authorList>
    </citation>
    <scope>NUCLEOTIDE SEQUENCE</scope>
    <source>
        <strain evidence="8">R07B-5</strain>
    </source>
</reference>
<evidence type="ECO:0000256" key="1">
    <source>
        <dbReference type="ARBA" id="ARBA00004123"/>
    </source>
</evidence>
<accession>A0AAD9PES6</accession>
<keyword evidence="2" id="KW-0479">Metal-binding</keyword>
<dbReference type="Pfam" id="PF17942">
    <property type="entry name" value="Morc6_S5"/>
    <property type="match status" value="2"/>
</dbReference>
<evidence type="ECO:0000313" key="9">
    <source>
        <dbReference type="Proteomes" id="UP001209878"/>
    </source>
</evidence>
<dbReference type="SUPFAM" id="SSF55874">
    <property type="entry name" value="ATPase domain of HSP90 chaperone/DNA topoisomerase II/histidine kinase"/>
    <property type="match status" value="1"/>
</dbReference>
<organism evidence="8 9">
    <name type="scientific">Ridgeia piscesae</name>
    <name type="common">Tubeworm</name>
    <dbReference type="NCBI Taxonomy" id="27915"/>
    <lineage>
        <taxon>Eukaryota</taxon>
        <taxon>Metazoa</taxon>
        <taxon>Spiralia</taxon>
        <taxon>Lophotrochozoa</taxon>
        <taxon>Annelida</taxon>
        <taxon>Polychaeta</taxon>
        <taxon>Sedentaria</taxon>
        <taxon>Canalipalpata</taxon>
        <taxon>Sabellida</taxon>
        <taxon>Siboglinidae</taxon>
        <taxon>Ridgeia</taxon>
    </lineage>
</organism>
<feature type="coiled-coil region" evidence="5">
    <location>
        <begin position="450"/>
        <end position="481"/>
    </location>
</feature>
<comment type="subcellular location">
    <subcellularLocation>
        <location evidence="1">Nucleus</location>
    </subcellularLocation>
</comment>
<dbReference type="PANTHER" id="PTHR23337">
    <property type="entry name" value="ZINC FINGER CW-TYPE COILED-COIL DOMAIN PROTEIN 1"/>
    <property type="match status" value="1"/>
</dbReference>
<feature type="non-terminal residue" evidence="8">
    <location>
        <position position="1"/>
    </location>
</feature>
<feature type="domain" description="Morc S5" evidence="7">
    <location>
        <begin position="200"/>
        <end position="246"/>
    </location>
</feature>
<dbReference type="AlphaFoldDB" id="A0AAD9PES6"/>
<dbReference type="Gene3D" id="3.30.565.10">
    <property type="entry name" value="Histidine kinase-like ATPase, C-terminal domain"/>
    <property type="match status" value="1"/>
</dbReference>
<dbReference type="Pfam" id="PF13589">
    <property type="entry name" value="HATPase_c_3"/>
    <property type="match status" value="1"/>
</dbReference>
<dbReference type="InterPro" id="IPR036890">
    <property type="entry name" value="HATPase_C_sf"/>
</dbReference>
<evidence type="ECO:0000256" key="4">
    <source>
        <dbReference type="ARBA" id="ARBA00023242"/>
    </source>
</evidence>
<feature type="domain" description="Morc S5" evidence="7">
    <location>
        <begin position="293"/>
        <end position="393"/>
    </location>
</feature>
<evidence type="ECO:0000256" key="3">
    <source>
        <dbReference type="ARBA" id="ARBA00023054"/>
    </source>
</evidence>
<evidence type="ECO:0000259" key="7">
    <source>
        <dbReference type="Pfam" id="PF17942"/>
    </source>
</evidence>
<evidence type="ECO:0000256" key="5">
    <source>
        <dbReference type="SAM" id="Coils"/>
    </source>
</evidence>
<keyword evidence="9" id="KW-1185">Reference proteome</keyword>
<dbReference type="PANTHER" id="PTHR23337:SF3">
    <property type="entry name" value="MORC FAMILY CW-TYPE ZINC FINGER 2"/>
    <property type="match status" value="1"/>
</dbReference>
<dbReference type="GO" id="GO:0005634">
    <property type="term" value="C:nucleus"/>
    <property type="evidence" value="ECO:0007669"/>
    <property type="project" value="UniProtKB-SubCell"/>
</dbReference>
<dbReference type="InterPro" id="IPR041006">
    <property type="entry name" value="Morc_S5"/>
</dbReference>
<dbReference type="GO" id="GO:0046872">
    <property type="term" value="F:metal ion binding"/>
    <property type="evidence" value="ECO:0007669"/>
    <property type="project" value="UniProtKB-KW"/>
</dbReference>
<keyword evidence="3 5" id="KW-0175">Coiled coil</keyword>
<protein>
    <recommendedName>
        <fullName evidence="7">Morc S5 domain-containing protein</fullName>
    </recommendedName>
</protein>
<evidence type="ECO:0000256" key="2">
    <source>
        <dbReference type="ARBA" id="ARBA00022723"/>
    </source>
</evidence>
<proteinExistence type="predicted"/>
<keyword evidence="4" id="KW-0539">Nucleus</keyword>
<comment type="caution">
    <text evidence="8">The sequence shown here is derived from an EMBL/GenBank/DDBJ whole genome shotgun (WGS) entry which is preliminary data.</text>
</comment>
<feature type="region of interest" description="Disordered" evidence="6">
    <location>
        <begin position="248"/>
        <end position="276"/>
    </location>
</feature>
<name>A0AAD9PES6_RIDPI</name>
<dbReference type="Proteomes" id="UP001209878">
    <property type="component" value="Unassembled WGS sequence"/>
</dbReference>
<sequence length="485" mass="55416">TTHEFLFGALAELVDNARDASATKLNIYTVKDASVRGGYLLCFLDDGEGMDANEAADIITFGRSSKKSLDSQLIGMYGNGLKSGSMRIGNDLMVFTKKGAQMSCVFLSRTFHELEDIDEHALEMELILRYSPFKTEAAFMQEFEHMDSTSGTLVIIYNMKLLDSGEPELDHKTNRFDILLSNPEGRDFDTDEGLMPERRSFRAYASILYVDPRMRIYIQGKKVRTKRLANCLYKPRIYKYSSSRFKTRSESEARKSQDEARNAENRAKEAEEQSEAELRRMQQLAVELRKDVQLKKQLAERKVKSLREPKTLNFIFGVNINNRNQDGMFVYNCSRLIKMYQKVGPQADGGVFCSGVVGVVDVPYLVLEPTHNKQDFADAKEYRHLQKAMGEHMHNKASQSSGPLHNRSVPLHNRSVPLHNRSGPLHNSPHYNLSACSSAEQKTNFPDGILKKEVKTHEQKEKDLEQEIRKKQEQLEKIQVRKTLK</sequence>